<dbReference type="GO" id="GO:0016747">
    <property type="term" value="F:acyltransferase activity, transferring groups other than amino-acyl groups"/>
    <property type="evidence" value="ECO:0007669"/>
    <property type="project" value="InterPro"/>
</dbReference>
<accession>A0A545UCF8</accession>
<dbReference type="OrthoDB" id="9796171at2"/>
<sequence length="268" mass="30704">MMTKRSVINECDELRHLNKANISNLTQLWRLMGSRPLTIGNWRASTEWPHRCWLDWGESSASDLLIEENLSQLKKPMVIPLWEESDEVFTDIKQILTCSGFELLFEQTAMYLDLKEYHTRKHLAKKHQSVESNLEEQFIVREIDSAQDIEIWTNIAAKSFDYEIDTSSIHRAAANPEVKLLLAFVDKRPVATAMLFDTNSVIGVHQVGVLPDCRGKGIARKLMNQVVDMCIGMNGCYVTLQASVEGKGLYVSLGFREQFGIFNYVWWG</sequence>
<dbReference type="Proteomes" id="UP000315439">
    <property type="component" value="Unassembled WGS sequence"/>
</dbReference>
<dbReference type="CDD" id="cd04301">
    <property type="entry name" value="NAT_SF"/>
    <property type="match status" value="1"/>
</dbReference>
<dbReference type="PROSITE" id="PS51186">
    <property type="entry name" value="GNAT"/>
    <property type="match status" value="1"/>
</dbReference>
<keyword evidence="2" id="KW-0808">Transferase</keyword>
<dbReference type="InterPro" id="IPR016181">
    <property type="entry name" value="Acyl_CoA_acyltransferase"/>
</dbReference>
<dbReference type="AlphaFoldDB" id="A0A545UCF8"/>
<dbReference type="SUPFAM" id="SSF55729">
    <property type="entry name" value="Acyl-CoA N-acyltransferases (Nat)"/>
    <property type="match status" value="1"/>
</dbReference>
<evidence type="ECO:0000259" key="1">
    <source>
        <dbReference type="PROSITE" id="PS51186"/>
    </source>
</evidence>
<feature type="domain" description="N-acetyltransferase" evidence="1">
    <location>
        <begin position="138"/>
        <end position="268"/>
    </location>
</feature>
<dbReference type="InterPro" id="IPR000182">
    <property type="entry name" value="GNAT_dom"/>
</dbReference>
<reference evidence="2 3" key="1">
    <citation type="submission" date="2019-07" db="EMBL/GenBank/DDBJ databases">
        <title>Draft genome for Aliikangiella sp. M105.</title>
        <authorList>
            <person name="Wang G."/>
        </authorList>
    </citation>
    <scope>NUCLEOTIDE SEQUENCE [LARGE SCALE GENOMIC DNA]</scope>
    <source>
        <strain evidence="2 3">M105</strain>
    </source>
</reference>
<organism evidence="2 3">
    <name type="scientific">Aliikangiella coralliicola</name>
    <dbReference type="NCBI Taxonomy" id="2592383"/>
    <lineage>
        <taxon>Bacteria</taxon>
        <taxon>Pseudomonadati</taxon>
        <taxon>Pseudomonadota</taxon>
        <taxon>Gammaproteobacteria</taxon>
        <taxon>Oceanospirillales</taxon>
        <taxon>Pleioneaceae</taxon>
        <taxon>Aliikangiella</taxon>
    </lineage>
</organism>
<dbReference type="RefSeq" id="WP_142932173.1">
    <property type="nucleotide sequence ID" value="NZ_ML660165.1"/>
</dbReference>
<name>A0A545UCF8_9GAMM</name>
<evidence type="ECO:0000313" key="2">
    <source>
        <dbReference type="EMBL" id="TQV87146.1"/>
    </source>
</evidence>
<dbReference type="Gene3D" id="3.40.630.30">
    <property type="match status" value="1"/>
</dbReference>
<comment type="caution">
    <text evidence="2">The sequence shown here is derived from an EMBL/GenBank/DDBJ whole genome shotgun (WGS) entry which is preliminary data.</text>
</comment>
<keyword evidence="3" id="KW-1185">Reference proteome</keyword>
<dbReference type="Pfam" id="PF00583">
    <property type="entry name" value="Acetyltransf_1"/>
    <property type="match status" value="1"/>
</dbReference>
<dbReference type="EMBL" id="VIKS01000009">
    <property type="protein sequence ID" value="TQV87146.1"/>
    <property type="molecule type" value="Genomic_DNA"/>
</dbReference>
<protein>
    <submittedName>
        <fullName evidence="2">GNAT family N-acetyltransferase</fullName>
    </submittedName>
</protein>
<evidence type="ECO:0000313" key="3">
    <source>
        <dbReference type="Proteomes" id="UP000315439"/>
    </source>
</evidence>
<proteinExistence type="predicted"/>
<gene>
    <name evidence="2" type="ORF">FLL46_15180</name>
</gene>